<dbReference type="SUPFAM" id="SSF53474">
    <property type="entry name" value="alpha/beta-Hydrolases"/>
    <property type="match status" value="1"/>
</dbReference>
<dbReference type="InterPro" id="IPR000073">
    <property type="entry name" value="AB_hydrolase_1"/>
</dbReference>
<dbReference type="PRINTS" id="PR00111">
    <property type="entry name" value="ABHYDROLASE"/>
</dbReference>
<evidence type="ECO:0000313" key="3">
    <source>
        <dbReference type="EMBL" id="VAW90608.1"/>
    </source>
</evidence>
<accession>A0A3B0ZB34</accession>
<evidence type="ECO:0000256" key="1">
    <source>
        <dbReference type="SAM" id="MobiDB-lite"/>
    </source>
</evidence>
<proteinExistence type="predicted"/>
<dbReference type="GO" id="GO:0016020">
    <property type="term" value="C:membrane"/>
    <property type="evidence" value="ECO:0007669"/>
    <property type="project" value="TreeGrafter"/>
</dbReference>
<name>A0A3B0ZB34_9ZZZZ</name>
<dbReference type="EMBL" id="UOFR01000001">
    <property type="protein sequence ID" value="VAW90608.1"/>
    <property type="molecule type" value="Genomic_DNA"/>
</dbReference>
<dbReference type="PANTHER" id="PTHR43798">
    <property type="entry name" value="MONOACYLGLYCEROL LIPASE"/>
    <property type="match status" value="1"/>
</dbReference>
<dbReference type="InterPro" id="IPR029058">
    <property type="entry name" value="AB_hydrolase_fold"/>
</dbReference>
<keyword evidence="3" id="KW-0378">Hydrolase</keyword>
<sequence length="481" mass="53537">MLKSALFAVLILCSLTFSIHAEDNFDEYFIDEPIFGGKSRIIEAGRDNKDLIVLVHGLGDRAADTWSKIIPKLSNRYHVLTFDLPGFGQSSKSNQLYSPDNYVAFIQYVVRKTGHESFFLVGHSMGGNIALRYTTTYPHKVKRLMLVDTAGILHRVTYANSLTQLGTKFLPKIDPRQNEGIRSISGAILGELARRNNLFESGEQMVLNTPALRQNILGGNPSTIAAYAMSMTDFSSSLHSIKTPTLIVWGEIDNVTPLRTARVLATNLKNAGLVIIGNAGHVPMDDKPQEFNWWLNKFVNGTEADFNEVLRQQQYKVDTQKPITSKRIASCKNNSQTLFRGEYRLITIENCRGVEIESARLQSLTIRNSQVTMNNCYIKSSGKAMLAINSNIQMNGCTIAGQPAIEFKKTPMDIAGSWLISKGTALKNTDAPPTEKRPRPGPIPGFETNDTTLMFSVSHLNSKYFDKVLHGPVSFLPEQSW</sequence>
<reference evidence="3" key="1">
    <citation type="submission" date="2018-06" db="EMBL/GenBank/DDBJ databases">
        <authorList>
            <person name="Zhirakovskaya E."/>
        </authorList>
    </citation>
    <scope>NUCLEOTIDE SEQUENCE</scope>
</reference>
<dbReference type="PANTHER" id="PTHR43798:SF33">
    <property type="entry name" value="HYDROLASE, PUTATIVE (AFU_ORTHOLOGUE AFUA_2G14860)-RELATED"/>
    <property type="match status" value="1"/>
</dbReference>
<dbReference type="GO" id="GO:0016787">
    <property type="term" value="F:hydrolase activity"/>
    <property type="evidence" value="ECO:0007669"/>
    <property type="project" value="UniProtKB-KW"/>
</dbReference>
<dbReference type="InterPro" id="IPR050266">
    <property type="entry name" value="AB_hydrolase_sf"/>
</dbReference>
<evidence type="ECO:0000259" key="2">
    <source>
        <dbReference type="Pfam" id="PF00561"/>
    </source>
</evidence>
<feature type="region of interest" description="Disordered" evidence="1">
    <location>
        <begin position="426"/>
        <end position="448"/>
    </location>
</feature>
<organism evidence="3">
    <name type="scientific">hydrothermal vent metagenome</name>
    <dbReference type="NCBI Taxonomy" id="652676"/>
    <lineage>
        <taxon>unclassified sequences</taxon>
        <taxon>metagenomes</taxon>
        <taxon>ecological metagenomes</taxon>
    </lineage>
</organism>
<dbReference type="PRINTS" id="PR00412">
    <property type="entry name" value="EPOXHYDRLASE"/>
</dbReference>
<protein>
    <submittedName>
        <fullName evidence="3">Hydrolase, alpha/beta fold family</fullName>
    </submittedName>
</protein>
<dbReference type="AlphaFoldDB" id="A0A3B0ZB34"/>
<dbReference type="Pfam" id="PF00561">
    <property type="entry name" value="Abhydrolase_1"/>
    <property type="match status" value="1"/>
</dbReference>
<feature type="domain" description="AB hydrolase-1" evidence="2">
    <location>
        <begin position="51"/>
        <end position="288"/>
    </location>
</feature>
<dbReference type="InterPro" id="IPR000639">
    <property type="entry name" value="Epox_hydrolase-like"/>
</dbReference>
<dbReference type="Gene3D" id="3.40.50.1820">
    <property type="entry name" value="alpha/beta hydrolase"/>
    <property type="match status" value="1"/>
</dbReference>
<gene>
    <name evidence="3" type="ORF">MNBD_GAMMA21-49</name>
</gene>